<evidence type="ECO:0000256" key="4">
    <source>
        <dbReference type="ARBA" id="ARBA00020397"/>
    </source>
</evidence>
<name>A0A069RDI4_PEPLI</name>
<feature type="domain" description="Aminoacyl-transfer RNA synthetases class-II family profile" evidence="12">
    <location>
        <begin position="24"/>
        <end position="325"/>
    </location>
</feature>
<dbReference type="GO" id="GO:0004821">
    <property type="term" value="F:histidine-tRNA ligase activity"/>
    <property type="evidence" value="ECO:0007669"/>
    <property type="project" value="TreeGrafter"/>
</dbReference>
<organism evidence="13 14">
    <name type="scientific">Peptoclostridium litorale DSM 5388</name>
    <dbReference type="NCBI Taxonomy" id="1121324"/>
    <lineage>
        <taxon>Bacteria</taxon>
        <taxon>Bacillati</taxon>
        <taxon>Bacillota</taxon>
        <taxon>Clostridia</taxon>
        <taxon>Peptostreptococcales</taxon>
        <taxon>Peptoclostridiaceae</taxon>
        <taxon>Peptoclostridium</taxon>
    </lineage>
</organism>
<dbReference type="PROSITE" id="PS50862">
    <property type="entry name" value="AA_TRNA_LIGASE_II"/>
    <property type="match status" value="1"/>
</dbReference>
<feature type="binding site" evidence="10">
    <location>
        <position position="129"/>
    </location>
    <ligand>
        <name>L-histidine</name>
        <dbReference type="ChEBI" id="CHEBI:57595"/>
    </ligand>
</feature>
<protein>
    <recommendedName>
        <fullName evidence="4 9">ATP phosphoribosyltransferase regulatory subunit</fullName>
    </recommendedName>
</protein>
<evidence type="ECO:0000259" key="12">
    <source>
        <dbReference type="PROSITE" id="PS50862"/>
    </source>
</evidence>
<comment type="pathway">
    <text evidence="2 9">Amino-acid biosynthesis; L-histidine biosynthesis; L-histidine from 5-phospho-alpha-D-ribose 1-diphosphate: step 1/9.</text>
</comment>
<comment type="caution">
    <text evidence="13">The sequence shown here is derived from an EMBL/GenBank/DDBJ whole genome shotgun (WGS) entry which is preliminary data.</text>
</comment>
<dbReference type="Proteomes" id="UP000027946">
    <property type="component" value="Unassembled WGS sequence"/>
</dbReference>
<keyword evidence="5 9" id="KW-0963">Cytoplasm</keyword>
<keyword evidence="7 9" id="KW-0368">Histidine biosynthesis</keyword>
<feature type="coiled-coil region" evidence="11">
    <location>
        <begin position="168"/>
        <end position="198"/>
    </location>
</feature>
<dbReference type="HAMAP" id="MF_00125">
    <property type="entry name" value="HisZ"/>
    <property type="match status" value="1"/>
</dbReference>
<dbReference type="GO" id="GO:0140096">
    <property type="term" value="F:catalytic activity, acting on a protein"/>
    <property type="evidence" value="ECO:0007669"/>
    <property type="project" value="UniProtKB-ARBA"/>
</dbReference>
<keyword evidence="13" id="KW-0328">Glycosyltransferase</keyword>
<dbReference type="NCBIfam" id="TIGR00443">
    <property type="entry name" value="hisZ_biosyn_reg"/>
    <property type="match status" value="1"/>
</dbReference>
<comment type="miscellaneous">
    <text evidence="9">This function is generally fulfilled by the C-terminal part of HisG, which is missing in some bacteria such as this one.</text>
</comment>
<dbReference type="PANTHER" id="PTHR43707">
    <property type="entry name" value="HISTIDYL-TRNA SYNTHETASE"/>
    <property type="match status" value="1"/>
</dbReference>
<dbReference type="RefSeq" id="WP_038265039.1">
    <property type="nucleotide sequence ID" value="NZ_FSRH01000002.1"/>
</dbReference>
<evidence type="ECO:0000256" key="5">
    <source>
        <dbReference type="ARBA" id="ARBA00022490"/>
    </source>
</evidence>
<evidence type="ECO:0000313" key="14">
    <source>
        <dbReference type="Proteomes" id="UP000027946"/>
    </source>
</evidence>
<evidence type="ECO:0000256" key="3">
    <source>
        <dbReference type="ARBA" id="ARBA00005539"/>
    </source>
</evidence>
<dbReference type="SUPFAM" id="SSF55681">
    <property type="entry name" value="Class II aaRS and biotin synthetases"/>
    <property type="match status" value="1"/>
</dbReference>
<dbReference type="eggNOG" id="COG3705">
    <property type="taxonomic scope" value="Bacteria"/>
</dbReference>
<keyword evidence="13" id="KW-0808">Transferase</keyword>
<feature type="binding site" evidence="10">
    <location>
        <begin position="81"/>
        <end position="83"/>
    </location>
    <ligand>
        <name>L-histidine</name>
        <dbReference type="ChEBI" id="CHEBI:57595"/>
    </ligand>
</feature>
<dbReference type="InterPro" id="IPR045864">
    <property type="entry name" value="aa-tRNA-synth_II/BPL/LPL"/>
</dbReference>
<dbReference type="PIRSF" id="PIRSF001549">
    <property type="entry name" value="His-tRNA_synth"/>
    <property type="match status" value="1"/>
</dbReference>
<accession>A0A069RDI4</accession>
<dbReference type="GO" id="GO:0016757">
    <property type="term" value="F:glycosyltransferase activity"/>
    <property type="evidence" value="ECO:0007669"/>
    <property type="project" value="UniProtKB-KW"/>
</dbReference>
<dbReference type="CDD" id="cd00773">
    <property type="entry name" value="HisRS-like_core"/>
    <property type="match status" value="1"/>
</dbReference>
<dbReference type="InterPro" id="IPR006195">
    <property type="entry name" value="aa-tRNA-synth_II"/>
</dbReference>
<evidence type="ECO:0000256" key="1">
    <source>
        <dbReference type="ARBA" id="ARBA00004496"/>
    </source>
</evidence>
<dbReference type="STRING" id="1121324.CLIT_11c01280"/>
<evidence type="ECO:0000256" key="2">
    <source>
        <dbReference type="ARBA" id="ARBA00004667"/>
    </source>
</evidence>
<feature type="binding site" evidence="10">
    <location>
        <position position="111"/>
    </location>
    <ligand>
        <name>L-histidine</name>
        <dbReference type="ChEBI" id="CHEBI:57595"/>
    </ligand>
</feature>
<dbReference type="Gene3D" id="3.30.930.10">
    <property type="entry name" value="Bira Bifunctional Protein, Domain 2"/>
    <property type="match status" value="1"/>
</dbReference>
<dbReference type="GO" id="GO:0006427">
    <property type="term" value="P:histidyl-tRNA aminoacylation"/>
    <property type="evidence" value="ECO:0007669"/>
    <property type="project" value="TreeGrafter"/>
</dbReference>
<evidence type="ECO:0000256" key="6">
    <source>
        <dbReference type="ARBA" id="ARBA00022605"/>
    </source>
</evidence>
<keyword evidence="14" id="KW-1185">Reference proteome</keyword>
<dbReference type="InterPro" id="IPR004516">
    <property type="entry name" value="HisRS/HisZ"/>
</dbReference>
<dbReference type="InterPro" id="IPR041715">
    <property type="entry name" value="HisRS-like_core"/>
</dbReference>
<dbReference type="GO" id="GO:0005737">
    <property type="term" value="C:cytoplasm"/>
    <property type="evidence" value="ECO:0007669"/>
    <property type="project" value="UniProtKB-SubCell"/>
</dbReference>
<evidence type="ECO:0000256" key="11">
    <source>
        <dbReference type="SAM" id="Coils"/>
    </source>
</evidence>
<dbReference type="UniPathway" id="UPA00031">
    <property type="reaction ID" value="UER00006"/>
</dbReference>
<comment type="subcellular location">
    <subcellularLocation>
        <location evidence="1 9">Cytoplasm</location>
    </subcellularLocation>
</comment>
<keyword evidence="6 9" id="KW-0028">Amino-acid biosynthesis</keyword>
<dbReference type="Pfam" id="PF13393">
    <property type="entry name" value="tRNA-synt_His"/>
    <property type="match status" value="1"/>
</dbReference>
<dbReference type="InterPro" id="IPR004517">
    <property type="entry name" value="HisZ"/>
</dbReference>
<reference evidence="13 14" key="1">
    <citation type="submission" date="2014-03" db="EMBL/GenBank/DDBJ databases">
        <title>Genome sequence of Clostridium litorale W6, DSM 5388.</title>
        <authorList>
            <person name="Poehlein A."/>
            <person name="Jagirdar A."/>
            <person name="Khonsari B."/>
            <person name="Chibani C.M."/>
            <person name="Gutierrez Gutierrez D.A."/>
            <person name="Davydova E."/>
            <person name="Alghaithi H.S."/>
            <person name="Nair K.P."/>
            <person name="Dhamotharan K."/>
            <person name="Chandran L."/>
            <person name="G W."/>
            <person name="Daniel R."/>
        </authorList>
    </citation>
    <scope>NUCLEOTIDE SEQUENCE [LARGE SCALE GENOMIC DNA]</scope>
    <source>
        <strain evidence="13 14">W6</strain>
    </source>
</reference>
<dbReference type="AlphaFoldDB" id="A0A069RDI4"/>
<dbReference type="OrthoDB" id="9800814at2"/>
<comment type="similarity">
    <text evidence="3 9">Belongs to the class-II aminoacyl-tRNA synthetase family. HisZ subfamily.</text>
</comment>
<comment type="function">
    <text evidence="8 9">Required for the first step of histidine biosynthesis. May allow the feedback regulation of ATP phosphoribosyltransferase activity by histidine.</text>
</comment>
<evidence type="ECO:0000256" key="8">
    <source>
        <dbReference type="ARBA" id="ARBA00025246"/>
    </source>
</evidence>
<gene>
    <name evidence="9 13" type="primary">hisZ</name>
    <name evidence="13" type="ORF">CLIT_11c01280</name>
</gene>
<dbReference type="GO" id="GO:0000105">
    <property type="term" value="P:L-histidine biosynthetic process"/>
    <property type="evidence" value="ECO:0007669"/>
    <property type="project" value="UniProtKB-UniRule"/>
</dbReference>
<feature type="binding site" evidence="10">
    <location>
        <position position="125"/>
    </location>
    <ligand>
        <name>L-histidine</name>
        <dbReference type="ChEBI" id="CHEBI:57595"/>
    </ligand>
</feature>
<keyword evidence="11" id="KW-0175">Coiled coil</keyword>
<dbReference type="PANTHER" id="PTHR43707:SF6">
    <property type="entry name" value="ATP PHOSPHORIBOSYLTRANSFERASE REGULATORY SUBUNIT"/>
    <property type="match status" value="1"/>
</dbReference>
<evidence type="ECO:0000256" key="10">
    <source>
        <dbReference type="PIRSR" id="PIRSR001549-1"/>
    </source>
</evidence>
<evidence type="ECO:0000256" key="9">
    <source>
        <dbReference type="HAMAP-Rule" id="MF_00125"/>
    </source>
</evidence>
<proteinExistence type="inferred from homology"/>
<evidence type="ECO:0000313" key="13">
    <source>
        <dbReference type="EMBL" id="KDR95099.1"/>
    </source>
</evidence>
<feature type="binding site" evidence="10">
    <location>
        <begin position="275"/>
        <end position="276"/>
    </location>
    <ligand>
        <name>L-histidine</name>
        <dbReference type="ChEBI" id="CHEBI:57595"/>
    </ligand>
</feature>
<sequence length="421" mass="48705">MNTIFYKVPTGTSDEFYEFFQGKESIVKNFKKIFKSYAYKQISTPVFEYYDFFVQSPGTIKKDELFKLVDINGDVLVLRPDLTIPIARMAVENRKKFKDYLKLSYVSKVFRIDNRESEKKKEFTQAGVEYFGNQSPDADAEVINIAIKTLLSSGAEKIQIDIGQSSFYKGLIDEVDLSEEEKDRLREIIENKNFVELEKFLIFNNIDAAAKEAIVKIPELYGNTEKVISEAKQICLNRDMEEAIENLEKVYHILLDYGYENYISLDLGLINHLDYYTGVIFKGYMANHGRIVLSGGRYDKLTEKYGEYIPATGFGINVDEFILGLKKTGIKTYKEHSTDYLIVYSHVNRKDVIQISDRLRNDGFVVETDSFKGYEHHLGYARENGIRKFVICEADKVFVEDMESLEKKEMDIESFRSSLSQ</sequence>
<comment type="subunit">
    <text evidence="9">Heteromultimer composed of HisG and HisZ subunits.</text>
</comment>
<evidence type="ECO:0000256" key="7">
    <source>
        <dbReference type="ARBA" id="ARBA00023102"/>
    </source>
</evidence>
<dbReference type="EMBL" id="JJMM01000011">
    <property type="protein sequence ID" value="KDR95099.1"/>
    <property type="molecule type" value="Genomic_DNA"/>
</dbReference>